<evidence type="ECO:0000256" key="3">
    <source>
        <dbReference type="ARBA" id="ARBA00005227"/>
    </source>
</evidence>
<keyword evidence="11" id="KW-1185">Reference proteome</keyword>
<dbReference type="AlphaFoldDB" id="A0A8H7VPV6"/>
<proteinExistence type="inferred from homology"/>
<name>A0A8H7VPV6_9FUNG</name>
<feature type="transmembrane region" description="Helical" evidence="9">
    <location>
        <begin position="254"/>
        <end position="276"/>
    </location>
</feature>
<dbReference type="PANTHER" id="PTHR10766">
    <property type="entry name" value="TRANSMEMBRANE 9 SUPERFAMILY PROTEIN"/>
    <property type="match status" value="1"/>
</dbReference>
<evidence type="ECO:0000256" key="5">
    <source>
        <dbReference type="ARBA" id="ARBA00022729"/>
    </source>
</evidence>
<keyword evidence="7" id="KW-0333">Golgi apparatus</keyword>
<protein>
    <recommendedName>
        <fullName evidence="9">Transmembrane 9 superfamily member</fullName>
    </recommendedName>
</protein>
<feature type="transmembrane region" description="Helical" evidence="9">
    <location>
        <begin position="318"/>
        <end position="346"/>
    </location>
</feature>
<evidence type="ECO:0000313" key="10">
    <source>
        <dbReference type="EMBL" id="KAG2222639.1"/>
    </source>
</evidence>
<dbReference type="GO" id="GO:0072657">
    <property type="term" value="P:protein localization to membrane"/>
    <property type="evidence" value="ECO:0007669"/>
    <property type="project" value="TreeGrafter"/>
</dbReference>
<evidence type="ECO:0000256" key="7">
    <source>
        <dbReference type="ARBA" id="ARBA00023034"/>
    </source>
</evidence>
<keyword evidence="4 9" id="KW-0812">Transmembrane</keyword>
<evidence type="ECO:0000256" key="9">
    <source>
        <dbReference type="RuleBase" id="RU363079"/>
    </source>
</evidence>
<keyword evidence="6 9" id="KW-1133">Transmembrane helix</keyword>
<organism evidence="10 11">
    <name type="scientific">Circinella minor</name>
    <dbReference type="NCBI Taxonomy" id="1195481"/>
    <lineage>
        <taxon>Eukaryota</taxon>
        <taxon>Fungi</taxon>
        <taxon>Fungi incertae sedis</taxon>
        <taxon>Mucoromycota</taxon>
        <taxon>Mucoromycotina</taxon>
        <taxon>Mucoromycetes</taxon>
        <taxon>Mucorales</taxon>
        <taxon>Lichtheimiaceae</taxon>
        <taxon>Circinella</taxon>
    </lineage>
</organism>
<evidence type="ECO:0000256" key="4">
    <source>
        <dbReference type="ARBA" id="ARBA00022692"/>
    </source>
</evidence>
<accession>A0A8H7VPV6</accession>
<evidence type="ECO:0000256" key="6">
    <source>
        <dbReference type="ARBA" id="ARBA00022989"/>
    </source>
</evidence>
<feature type="transmembrane region" description="Helical" evidence="9">
    <location>
        <begin position="545"/>
        <end position="570"/>
    </location>
</feature>
<evidence type="ECO:0000256" key="8">
    <source>
        <dbReference type="ARBA" id="ARBA00023136"/>
    </source>
</evidence>
<dbReference type="Proteomes" id="UP000646827">
    <property type="component" value="Unassembled WGS sequence"/>
</dbReference>
<evidence type="ECO:0000313" key="11">
    <source>
        <dbReference type="Proteomes" id="UP000646827"/>
    </source>
</evidence>
<evidence type="ECO:0000256" key="2">
    <source>
        <dbReference type="ARBA" id="ARBA00004555"/>
    </source>
</evidence>
<dbReference type="InterPro" id="IPR004240">
    <property type="entry name" value="EMP70"/>
</dbReference>
<reference evidence="10 11" key="1">
    <citation type="submission" date="2020-12" db="EMBL/GenBank/DDBJ databases">
        <title>Metabolic potential, ecology and presence of endohyphal bacteria is reflected in genomic diversity of Mucoromycotina.</title>
        <authorList>
            <person name="Muszewska A."/>
            <person name="Okrasinska A."/>
            <person name="Steczkiewicz K."/>
            <person name="Drgas O."/>
            <person name="Orlowska M."/>
            <person name="Perlinska-Lenart U."/>
            <person name="Aleksandrzak-Piekarczyk T."/>
            <person name="Szatraj K."/>
            <person name="Zielenkiewicz U."/>
            <person name="Pilsyk S."/>
            <person name="Malc E."/>
            <person name="Mieczkowski P."/>
            <person name="Kruszewska J.S."/>
            <person name="Biernat P."/>
            <person name="Pawlowska J."/>
        </authorList>
    </citation>
    <scope>NUCLEOTIDE SEQUENCE [LARGE SCALE GENOMIC DNA]</scope>
    <source>
        <strain evidence="10 11">CBS 142.35</strain>
    </source>
</reference>
<dbReference type="GO" id="GO:0005794">
    <property type="term" value="C:Golgi apparatus"/>
    <property type="evidence" value="ECO:0007669"/>
    <property type="project" value="UniProtKB-SubCell"/>
</dbReference>
<feature type="transmembrane region" description="Helical" evidence="9">
    <location>
        <begin position="514"/>
        <end position="538"/>
    </location>
</feature>
<comment type="similarity">
    <text evidence="3 9">Belongs to the nonaspanin (TM9SF) (TC 9.A.2) family.</text>
</comment>
<feature type="transmembrane region" description="Helical" evidence="9">
    <location>
        <begin position="358"/>
        <end position="375"/>
    </location>
</feature>
<keyword evidence="8 9" id="KW-0472">Membrane</keyword>
<dbReference type="PANTHER" id="PTHR10766:SF55">
    <property type="entry name" value="TRANSMEMBRANE 9 SUPERFAMILY MEMBER 4"/>
    <property type="match status" value="1"/>
</dbReference>
<dbReference type="EMBL" id="JAEPRB010000078">
    <property type="protein sequence ID" value="KAG2222639.1"/>
    <property type="molecule type" value="Genomic_DNA"/>
</dbReference>
<dbReference type="Pfam" id="PF02990">
    <property type="entry name" value="EMP70"/>
    <property type="match status" value="1"/>
</dbReference>
<feature type="transmembrane region" description="Helical" evidence="9">
    <location>
        <begin position="426"/>
        <end position="448"/>
    </location>
</feature>
<keyword evidence="5 9" id="KW-0732">Signal</keyword>
<sequence>MSNRHALFLSFISFIHIIQASTCYNRAELIPLYYNKLFSQRIQIPQRYASQQFICPPYTDNDWSQKSRQSNWLVVDQDWRGDWLVKSDYKITALDNVDCNVLCTKIWTIEDAMVAKQLIMEDYQVEWWLDELPGATASYTNEVNTRAYRVGFPLGQVKNNQAFINNHVTFNILYEPCESNTEQIQIVGFEVYPDSVANGQCTRTSIDYTMQEVTEQRKSITFTYSIKWKEMKQLTPLQSRWDMYLMTPNPETHFYAMINSLITVLFLLGIVTIILIKTLRKDQPSVHEDNSDYRIYDDFEDIIGWRFIHRDVFRRPMFGGLLAPMVGSGMQLLFSFTITLVCIVFGNCHPGKPGDLLHFISTTYIWTSVIAGYYSSRIYKVFRGRSWFFNTILTSILVPGSIFTCLMIESFVGWSFHSSRAISVKGWFILTLLWFLVSTPLTFLGAFIGDRRERIEHPTRATQMPRFIPDKRWYQTYSVSIVVGGIIPFAVVFIDYDELLKSLWHGEIHLFKLYGITSCLLLSISTACVSIILIFFQLCNEDYHWWWMSFVIGGASSLYMFIYAIIFYWIRTDIEGVVSGVIYIVHTLMGCGLLGLVTGTIGFFCTYHVIRRIYSAVKVD</sequence>
<gene>
    <name evidence="10" type="ORF">INT45_008303</name>
</gene>
<dbReference type="GO" id="GO:0016020">
    <property type="term" value="C:membrane"/>
    <property type="evidence" value="ECO:0007669"/>
    <property type="project" value="UniProtKB-SubCell"/>
</dbReference>
<feature type="signal peptide" evidence="9">
    <location>
        <begin position="1"/>
        <end position="20"/>
    </location>
</feature>
<feature type="transmembrane region" description="Helical" evidence="9">
    <location>
        <begin position="582"/>
        <end position="610"/>
    </location>
</feature>
<comment type="caution">
    <text evidence="10">The sequence shown here is derived from an EMBL/GenBank/DDBJ whole genome shotgun (WGS) entry which is preliminary data.</text>
</comment>
<comment type="subcellular location">
    <subcellularLocation>
        <location evidence="2">Golgi apparatus</location>
    </subcellularLocation>
    <subcellularLocation>
        <location evidence="1">Membrane</location>
        <topology evidence="1">Multi-pass membrane protein</topology>
    </subcellularLocation>
</comment>
<feature type="transmembrane region" description="Helical" evidence="9">
    <location>
        <begin position="474"/>
        <end position="494"/>
    </location>
</feature>
<feature type="chain" id="PRO_5034457531" description="Transmembrane 9 superfamily member" evidence="9">
    <location>
        <begin position="21"/>
        <end position="620"/>
    </location>
</feature>
<evidence type="ECO:0000256" key="1">
    <source>
        <dbReference type="ARBA" id="ARBA00004141"/>
    </source>
</evidence>
<dbReference type="OrthoDB" id="1666796at2759"/>
<feature type="transmembrane region" description="Helical" evidence="9">
    <location>
        <begin position="387"/>
        <end position="414"/>
    </location>
</feature>